<dbReference type="Gene3D" id="3.30.1330.60">
    <property type="entry name" value="OmpA-like domain"/>
    <property type="match status" value="1"/>
</dbReference>
<gene>
    <name evidence="1" type="ORF">C1SCF055_LOCUS20705</name>
</gene>
<sequence>MAGVQSSAGYPSKEASLAPDQTEKFGCRDSTSGLAAVCFALPDVADAMGAACCNPALLARLGIADLNLRQLIFSRRFAERRAQDFCDHGIPWAKGCVNLEQLAVGLKVMDVCASDSSNHLYFEYGGGLSLLEETKKLIHAAALFAQQHPRLKFHVDAHAGAGAPRGIATSTARRRALSVVDELVGLGVAREHVSTTAWGR</sequence>
<dbReference type="AlphaFoldDB" id="A0A9P1CKM3"/>
<dbReference type="EMBL" id="CAMXCT010001900">
    <property type="protein sequence ID" value="CAI3994022.1"/>
    <property type="molecule type" value="Genomic_DNA"/>
</dbReference>
<name>A0A9P1CKM3_9DINO</name>
<reference evidence="1" key="1">
    <citation type="submission" date="2022-10" db="EMBL/GenBank/DDBJ databases">
        <authorList>
            <person name="Chen Y."/>
            <person name="Dougan E. K."/>
            <person name="Chan C."/>
            <person name="Rhodes N."/>
            <person name="Thang M."/>
        </authorList>
    </citation>
    <scope>NUCLEOTIDE SEQUENCE</scope>
</reference>
<dbReference type="EMBL" id="CAMXCT030001900">
    <property type="protein sequence ID" value="CAL4781334.1"/>
    <property type="molecule type" value="Genomic_DNA"/>
</dbReference>
<dbReference type="Proteomes" id="UP001152797">
    <property type="component" value="Unassembled WGS sequence"/>
</dbReference>
<dbReference type="EMBL" id="CAMXCT020001900">
    <property type="protein sequence ID" value="CAL1147397.1"/>
    <property type="molecule type" value="Genomic_DNA"/>
</dbReference>
<evidence type="ECO:0000313" key="4">
    <source>
        <dbReference type="Proteomes" id="UP001152797"/>
    </source>
</evidence>
<dbReference type="InterPro" id="IPR036737">
    <property type="entry name" value="OmpA-like_sf"/>
</dbReference>
<keyword evidence="4" id="KW-1185">Reference proteome</keyword>
<organism evidence="1">
    <name type="scientific">Cladocopium goreaui</name>
    <dbReference type="NCBI Taxonomy" id="2562237"/>
    <lineage>
        <taxon>Eukaryota</taxon>
        <taxon>Sar</taxon>
        <taxon>Alveolata</taxon>
        <taxon>Dinophyceae</taxon>
        <taxon>Suessiales</taxon>
        <taxon>Symbiodiniaceae</taxon>
        <taxon>Cladocopium</taxon>
    </lineage>
</organism>
<evidence type="ECO:0000313" key="1">
    <source>
        <dbReference type="EMBL" id="CAI3994022.1"/>
    </source>
</evidence>
<accession>A0A9P1CKM3</accession>
<dbReference type="SUPFAM" id="SSF103088">
    <property type="entry name" value="OmpA-like"/>
    <property type="match status" value="1"/>
</dbReference>
<proteinExistence type="predicted"/>
<reference evidence="2" key="2">
    <citation type="submission" date="2024-04" db="EMBL/GenBank/DDBJ databases">
        <authorList>
            <person name="Chen Y."/>
            <person name="Shah S."/>
            <person name="Dougan E. K."/>
            <person name="Thang M."/>
            <person name="Chan C."/>
        </authorList>
    </citation>
    <scope>NUCLEOTIDE SEQUENCE [LARGE SCALE GENOMIC DNA]</scope>
</reference>
<evidence type="ECO:0000313" key="2">
    <source>
        <dbReference type="EMBL" id="CAL1147397.1"/>
    </source>
</evidence>
<protein>
    <submittedName>
        <fullName evidence="3">OmpA-like domain-containing protein</fullName>
    </submittedName>
</protein>
<evidence type="ECO:0000313" key="3">
    <source>
        <dbReference type="EMBL" id="CAL4781334.1"/>
    </source>
</evidence>
<comment type="caution">
    <text evidence="1">The sequence shown here is derived from an EMBL/GenBank/DDBJ whole genome shotgun (WGS) entry which is preliminary data.</text>
</comment>
<dbReference type="OrthoDB" id="426887at2759"/>